<gene>
    <name evidence="1" type="ORF">KUCA_T00002918001</name>
</gene>
<reference evidence="1" key="2">
    <citation type="submission" date="2014-02" db="EMBL/GenBank/DDBJ databases">
        <title>Complete DNA sequence of /Kuraishia capsulata/ illustrates novel genomic features among budding yeasts (/Saccharomycotina/).</title>
        <authorList>
            <person name="Morales L."/>
            <person name="Noel B."/>
            <person name="Porcel B."/>
            <person name="Marcet-Houben M."/>
            <person name="Hullo M-F."/>
            <person name="Sacerdot C."/>
            <person name="Tekaia F."/>
            <person name="Leh-Louis V."/>
            <person name="Despons L."/>
            <person name="Khanna V."/>
            <person name="Aury J-M."/>
            <person name="Barbe V."/>
            <person name="Couloux A."/>
            <person name="Labadie K."/>
            <person name="Pelletier E."/>
            <person name="Souciet J-L."/>
            <person name="Boekhout T."/>
            <person name="Gabaldon T."/>
            <person name="Wincker P."/>
            <person name="Dujon B."/>
        </authorList>
    </citation>
    <scope>NUCLEOTIDE SEQUENCE</scope>
    <source>
        <strain evidence="1">CBS 1993</strain>
    </source>
</reference>
<name>W6MKM2_9ASCO</name>
<dbReference type="RefSeq" id="XP_022458937.1">
    <property type="nucleotide sequence ID" value="XM_022603209.1"/>
</dbReference>
<dbReference type="GeneID" id="34520325"/>
<evidence type="ECO:0008006" key="3">
    <source>
        <dbReference type="Google" id="ProtNLM"/>
    </source>
</evidence>
<evidence type="ECO:0000313" key="2">
    <source>
        <dbReference type="Proteomes" id="UP000019384"/>
    </source>
</evidence>
<dbReference type="EMBL" id="HG793127">
    <property type="protein sequence ID" value="CDK26941.1"/>
    <property type="molecule type" value="Genomic_DNA"/>
</dbReference>
<dbReference type="OrthoDB" id="3997673at2759"/>
<protein>
    <recommendedName>
        <fullName evidence="3">DH domain-containing protein</fullName>
    </recommendedName>
</protein>
<dbReference type="SUPFAM" id="SSF48065">
    <property type="entry name" value="DBL homology domain (DH-domain)"/>
    <property type="match status" value="1"/>
</dbReference>
<keyword evidence="2" id="KW-1185">Reference proteome</keyword>
<dbReference type="HOGENOM" id="CLU_522842_0_0_1"/>
<dbReference type="InterPro" id="IPR035899">
    <property type="entry name" value="DBL_dom_sf"/>
</dbReference>
<proteinExistence type="predicted"/>
<accession>W6MKM2</accession>
<evidence type="ECO:0000313" key="1">
    <source>
        <dbReference type="EMBL" id="CDK26941.1"/>
    </source>
</evidence>
<dbReference type="AlphaFoldDB" id="W6MKM2"/>
<sequence length="538" mass="61649">MAEEELPNLTPSSSVYSERSEELVAAQARFVPQGINPYSESLWLFSRGDNGSEIKALQRDSSVRFVEPHETAIVKPDAISRNRRQATRKPLDDSIQNLVLCERQYCNYLRYCVEAQAEFARNLDTRHKIMLYGTLSILSELSENFLGYLIEALNETAGVEFLAPEKPTSTSLPSEANLIQIVHAANYENLKLGTIFSFYSSRLQSALGSYLSSQHQRLEIARDIHSLHSQHLEEEFKSLQDFERVFNRPVSRINELNCEVAEILEKSKMLLCKNEQILLRSCKDQLAKIIKEPPLPPRPKIESLPLNHDSSNAKDYMLIAFQLKHKSSSLRQLERDVSYSAQAFGDLVSFIVEAAYDYKMNTQDATAVIQFGPSSASHPYVLSPYDVYLNKVTEQQKAFRELKPKFLAIAKHLKSLADWCDNLWLQVNRTSDSLRKQGVLKRILSKHPEPQISRRDSSFINQLSEAHQLLNLAVEKIFHLYYNASLEFLRLISGEPTIIRNWNTIVESYTNTVAHNRQALIYQDKNIENSPLFKKLYS</sequence>
<organism evidence="1 2">
    <name type="scientific">Kuraishia capsulata CBS 1993</name>
    <dbReference type="NCBI Taxonomy" id="1382522"/>
    <lineage>
        <taxon>Eukaryota</taxon>
        <taxon>Fungi</taxon>
        <taxon>Dikarya</taxon>
        <taxon>Ascomycota</taxon>
        <taxon>Saccharomycotina</taxon>
        <taxon>Pichiomycetes</taxon>
        <taxon>Pichiales</taxon>
        <taxon>Pichiaceae</taxon>
        <taxon>Kuraishia</taxon>
    </lineage>
</organism>
<dbReference type="Proteomes" id="UP000019384">
    <property type="component" value="Unassembled WGS sequence"/>
</dbReference>
<reference evidence="1" key="1">
    <citation type="submission" date="2013-12" db="EMBL/GenBank/DDBJ databases">
        <authorList>
            <person name="Genoscope - CEA"/>
        </authorList>
    </citation>
    <scope>NUCLEOTIDE SEQUENCE</scope>
    <source>
        <strain evidence="1">CBS 1993</strain>
    </source>
</reference>